<organism evidence="2 3">
    <name type="scientific">Caerostris extrusa</name>
    <name type="common">Bark spider</name>
    <name type="synonym">Caerostris bankana</name>
    <dbReference type="NCBI Taxonomy" id="172846"/>
    <lineage>
        <taxon>Eukaryota</taxon>
        <taxon>Metazoa</taxon>
        <taxon>Ecdysozoa</taxon>
        <taxon>Arthropoda</taxon>
        <taxon>Chelicerata</taxon>
        <taxon>Arachnida</taxon>
        <taxon>Araneae</taxon>
        <taxon>Araneomorphae</taxon>
        <taxon>Entelegynae</taxon>
        <taxon>Araneoidea</taxon>
        <taxon>Araneidae</taxon>
        <taxon>Caerostris</taxon>
    </lineage>
</organism>
<feature type="region of interest" description="Disordered" evidence="1">
    <location>
        <begin position="102"/>
        <end position="126"/>
    </location>
</feature>
<dbReference type="Proteomes" id="UP001054945">
    <property type="component" value="Unassembled WGS sequence"/>
</dbReference>
<proteinExistence type="predicted"/>
<protein>
    <submittedName>
        <fullName evidence="2">Uncharacterized protein</fullName>
    </submittedName>
</protein>
<feature type="compositionally biased region" description="Basic residues" evidence="1">
    <location>
        <begin position="103"/>
        <end position="112"/>
    </location>
</feature>
<reference evidence="2 3" key="1">
    <citation type="submission" date="2021-06" db="EMBL/GenBank/DDBJ databases">
        <title>Caerostris extrusa draft genome.</title>
        <authorList>
            <person name="Kono N."/>
            <person name="Arakawa K."/>
        </authorList>
    </citation>
    <scope>NUCLEOTIDE SEQUENCE [LARGE SCALE GENOMIC DNA]</scope>
</reference>
<gene>
    <name evidence="2" type="ORF">CEXT_491931</name>
</gene>
<keyword evidence="3" id="KW-1185">Reference proteome</keyword>
<name>A0AAV4VNS3_CAEEX</name>
<evidence type="ECO:0000313" key="3">
    <source>
        <dbReference type="Proteomes" id="UP001054945"/>
    </source>
</evidence>
<evidence type="ECO:0000313" key="2">
    <source>
        <dbReference type="EMBL" id="GIY71570.1"/>
    </source>
</evidence>
<sequence length="154" mass="17293">MRCFEFYGGNSDLKLQFRPGTFLLLHPYHAAAEGRGDVHPLLPGRHAEDRLRARLRGLGLPQERVQGHVPEEPAQGGPGDRDGRQVAFTRWEDIFSETSRSLFHTKKTRRSSQHKETNKRATRNPGAGVCSIDFTLSYTIGRHFDGEIAANSLV</sequence>
<dbReference type="EMBL" id="BPLR01014828">
    <property type="protein sequence ID" value="GIY71570.1"/>
    <property type="molecule type" value="Genomic_DNA"/>
</dbReference>
<dbReference type="AlphaFoldDB" id="A0AAV4VNS3"/>
<accession>A0AAV4VNS3</accession>
<feature type="region of interest" description="Disordered" evidence="1">
    <location>
        <begin position="59"/>
        <end position="83"/>
    </location>
</feature>
<comment type="caution">
    <text evidence="2">The sequence shown here is derived from an EMBL/GenBank/DDBJ whole genome shotgun (WGS) entry which is preliminary data.</text>
</comment>
<evidence type="ECO:0000256" key="1">
    <source>
        <dbReference type="SAM" id="MobiDB-lite"/>
    </source>
</evidence>